<dbReference type="Proteomes" id="UP000002861">
    <property type="component" value="Chromosome"/>
</dbReference>
<protein>
    <submittedName>
        <fullName evidence="1">Uncharacterized protein</fullName>
    </submittedName>
</protein>
<dbReference type="KEGG" id="bvu:BVU_3672"/>
<accession>A6L6G9</accession>
<organism evidence="1 2">
    <name type="scientific">Phocaeicola vulgatus (strain ATCC 8482 / DSM 1447 / JCM 5826 / CCUG 4940 / NBRC 14291 / NCTC 11154)</name>
    <name type="common">Bacteroides vulgatus</name>
    <dbReference type="NCBI Taxonomy" id="435590"/>
    <lineage>
        <taxon>Bacteria</taxon>
        <taxon>Pseudomonadati</taxon>
        <taxon>Bacteroidota</taxon>
        <taxon>Bacteroidia</taxon>
        <taxon>Bacteroidales</taxon>
        <taxon>Bacteroidaceae</taxon>
        <taxon>Phocaeicola</taxon>
    </lineage>
</organism>
<proteinExistence type="predicted"/>
<name>A6L6G9_PHOV8</name>
<gene>
    <name evidence="1" type="ordered locus">BVU_3672</name>
</gene>
<dbReference type="EMBL" id="CP000139">
    <property type="protein sequence ID" value="ABR41283.1"/>
    <property type="molecule type" value="Genomic_DNA"/>
</dbReference>
<dbReference type="PaxDb" id="435590-BVU_3672"/>
<evidence type="ECO:0000313" key="1">
    <source>
        <dbReference type="EMBL" id="ABR41283.1"/>
    </source>
</evidence>
<evidence type="ECO:0000313" key="2">
    <source>
        <dbReference type="Proteomes" id="UP000002861"/>
    </source>
</evidence>
<dbReference type="AlphaFoldDB" id="A6L6G9"/>
<dbReference type="HOGENOM" id="CLU_3022704_0_0_10"/>
<sequence>MITAFLLMVTTTYVIRELDLLLCINVFGKASLAVTVRASMPSADTFVGFNTENIN</sequence>
<reference evidence="1 2" key="1">
    <citation type="journal article" date="2007" name="PLoS Biol.">
        <title>Evolution of symbiotic bacteria in the distal human intestine.</title>
        <authorList>
            <person name="Xu J."/>
            <person name="Mahowald M.A."/>
            <person name="Ley R.E."/>
            <person name="Lozupone C.A."/>
            <person name="Hamady M."/>
            <person name="Martens E.C."/>
            <person name="Henrissat B."/>
            <person name="Coutinho P.M."/>
            <person name="Minx P."/>
            <person name="Latreille P."/>
            <person name="Cordum H."/>
            <person name="Van Brunt A."/>
            <person name="Kim K."/>
            <person name="Fulton R.S."/>
            <person name="Fulton L.A."/>
            <person name="Clifton S.W."/>
            <person name="Wilson R.K."/>
            <person name="Knight R.D."/>
            <person name="Gordon J.I."/>
        </authorList>
    </citation>
    <scope>NUCLEOTIDE SEQUENCE [LARGE SCALE GENOMIC DNA]</scope>
    <source>
        <strain evidence="2">ATCC 8482 / DSM 1447 / JCM 5826 / CCUG 4940 / NBRC 14291 / NCTC 11154</strain>
    </source>
</reference>